<evidence type="ECO:0000256" key="3">
    <source>
        <dbReference type="ARBA" id="ARBA00022722"/>
    </source>
</evidence>
<dbReference type="InterPro" id="IPR037038">
    <property type="entry name" value="HepT-like_sf"/>
</dbReference>
<evidence type="ECO:0000313" key="7">
    <source>
        <dbReference type="EMBL" id="HHI00585.1"/>
    </source>
</evidence>
<dbReference type="AlphaFoldDB" id="A0A7C5P1W0"/>
<gene>
    <name evidence="7" type="ORF">ENL40_03795</name>
</gene>
<dbReference type="PANTHER" id="PTHR34139:SF1">
    <property type="entry name" value="RNASE MJ1380-RELATED"/>
    <property type="match status" value="1"/>
</dbReference>
<dbReference type="GO" id="GO:0000166">
    <property type="term" value="F:nucleotide binding"/>
    <property type="evidence" value="ECO:0007669"/>
    <property type="project" value="UniProtKB-KW"/>
</dbReference>
<keyword evidence="1" id="KW-0597">Phosphoprotein</keyword>
<keyword evidence="2" id="KW-1277">Toxin-antitoxin system</keyword>
<dbReference type="InterPro" id="IPR008201">
    <property type="entry name" value="HepT-like"/>
</dbReference>
<dbReference type="InterPro" id="IPR051813">
    <property type="entry name" value="HepT_RNase_toxin"/>
</dbReference>
<keyword evidence="3" id="KW-0540">Nuclease</keyword>
<organism evidence="7">
    <name type="scientific">Thermococcus litoralis</name>
    <dbReference type="NCBI Taxonomy" id="2265"/>
    <lineage>
        <taxon>Archaea</taxon>
        <taxon>Methanobacteriati</taxon>
        <taxon>Methanobacteriota</taxon>
        <taxon>Thermococci</taxon>
        <taxon>Thermococcales</taxon>
        <taxon>Thermococcaceae</taxon>
        <taxon>Thermococcus</taxon>
    </lineage>
</organism>
<name>A0A7C5P1W0_THELI</name>
<sequence length="115" mass="13642">MSKRDYRLFLEDMLEAVERIEEYTKGYSFEDFINDRKTIDAVVRNLEILGEAARNIPEEIRKKYQEIPWKRIVGLRNVVIHQYFGVDLKVVWVIISSQLPQLKDKLVEVLKSEGE</sequence>
<dbReference type="GO" id="GO:0004540">
    <property type="term" value="F:RNA nuclease activity"/>
    <property type="evidence" value="ECO:0007669"/>
    <property type="project" value="InterPro"/>
</dbReference>
<evidence type="ECO:0000256" key="1">
    <source>
        <dbReference type="ARBA" id="ARBA00022553"/>
    </source>
</evidence>
<dbReference type="EMBL" id="DRTU01000166">
    <property type="protein sequence ID" value="HHI00585.1"/>
    <property type="molecule type" value="Genomic_DNA"/>
</dbReference>
<dbReference type="Gene3D" id="1.20.120.580">
    <property type="entry name" value="bsu32300-like"/>
    <property type="match status" value="1"/>
</dbReference>
<evidence type="ECO:0000256" key="4">
    <source>
        <dbReference type="ARBA" id="ARBA00022741"/>
    </source>
</evidence>
<dbReference type="Proteomes" id="UP000886217">
    <property type="component" value="Unassembled WGS sequence"/>
</dbReference>
<reference evidence="7" key="1">
    <citation type="journal article" date="2020" name="mSystems">
        <title>Genome- and Community-Level Interaction Insights into Carbon Utilization and Element Cycling Functions of Hydrothermarchaeota in Hydrothermal Sediment.</title>
        <authorList>
            <person name="Zhou Z."/>
            <person name="Liu Y."/>
            <person name="Xu W."/>
            <person name="Pan J."/>
            <person name="Luo Z.H."/>
            <person name="Li M."/>
        </authorList>
    </citation>
    <scope>NUCLEOTIDE SEQUENCE [LARGE SCALE GENOMIC DNA]</scope>
    <source>
        <strain evidence="7">HyVt-93</strain>
    </source>
</reference>
<protein>
    <submittedName>
        <fullName evidence="7">DUF86 domain-containing protein</fullName>
    </submittedName>
</protein>
<keyword evidence="5" id="KW-0378">Hydrolase</keyword>
<evidence type="ECO:0000256" key="5">
    <source>
        <dbReference type="ARBA" id="ARBA00022801"/>
    </source>
</evidence>
<comment type="caution">
    <text evidence="7">The sequence shown here is derived from an EMBL/GenBank/DDBJ whole genome shotgun (WGS) entry which is preliminary data.</text>
</comment>
<dbReference type="GO" id="GO:0016787">
    <property type="term" value="F:hydrolase activity"/>
    <property type="evidence" value="ECO:0007669"/>
    <property type="project" value="UniProtKB-KW"/>
</dbReference>
<dbReference type="GO" id="GO:0110001">
    <property type="term" value="C:toxin-antitoxin complex"/>
    <property type="evidence" value="ECO:0007669"/>
    <property type="project" value="InterPro"/>
</dbReference>
<evidence type="ECO:0000256" key="6">
    <source>
        <dbReference type="ARBA" id="ARBA00024207"/>
    </source>
</evidence>
<accession>A0A7C5P1W0</accession>
<keyword evidence="4" id="KW-0547">Nucleotide-binding</keyword>
<dbReference type="PANTHER" id="PTHR34139">
    <property type="entry name" value="UPF0331 PROTEIN MJ0127"/>
    <property type="match status" value="1"/>
</dbReference>
<evidence type="ECO:0000256" key="2">
    <source>
        <dbReference type="ARBA" id="ARBA00022649"/>
    </source>
</evidence>
<comment type="similarity">
    <text evidence="6">Belongs to the HepT RNase toxin family.</text>
</comment>
<dbReference type="Pfam" id="PF01934">
    <property type="entry name" value="HepT-like"/>
    <property type="match status" value="1"/>
</dbReference>
<proteinExistence type="inferred from homology"/>